<protein>
    <recommendedName>
        <fullName evidence="3">Transposase</fullName>
    </recommendedName>
</protein>
<proteinExistence type="predicted"/>
<evidence type="ECO:0008006" key="3">
    <source>
        <dbReference type="Google" id="ProtNLM"/>
    </source>
</evidence>
<comment type="caution">
    <text evidence="1">The sequence shown here is derived from an EMBL/GenBank/DDBJ whole genome shotgun (WGS) entry which is preliminary data.</text>
</comment>
<evidence type="ECO:0000313" key="2">
    <source>
        <dbReference type="Proteomes" id="UP000823485"/>
    </source>
</evidence>
<sequence>MRMLLRRSESGEDTCFTWLPNLRKHVKVLLLRGKSIKEACFFRIRVSLNEEILFHLIAKLHEA</sequence>
<reference evidence="1 2" key="1">
    <citation type="submission" date="2021-01" db="EMBL/GenBank/DDBJ databases">
        <title>Genomic Encyclopedia of Type Strains, Phase IV (KMG-IV): sequencing the most valuable type-strain genomes for metagenomic binning, comparative biology and taxonomic classification.</title>
        <authorList>
            <person name="Goeker M."/>
        </authorList>
    </citation>
    <scope>NUCLEOTIDE SEQUENCE [LARGE SCALE GENOMIC DNA]</scope>
    <source>
        <strain evidence="1 2">DSM 105453</strain>
    </source>
</reference>
<gene>
    <name evidence="1" type="ORF">JOC94_001719</name>
</gene>
<evidence type="ECO:0000313" key="1">
    <source>
        <dbReference type="EMBL" id="MBM7714747.1"/>
    </source>
</evidence>
<dbReference type="Proteomes" id="UP000823485">
    <property type="component" value="Unassembled WGS sequence"/>
</dbReference>
<accession>A0ABS2R544</accession>
<name>A0ABS2R544_9BACI</name>
<dbReference type="EMBL" id="JAFBFH010000009">
    <property type="protein sequence ID" value="MBM7714747.1"/>
    <property type="molecule type" value="Genomic_DNA"/>
</dbReference>
<keyword evidence="2" id="KW-1185">Reference proteome</keyword>
<organism evidence="1 2">
    <name type="scientific">Siminovitchia thermophila</name>
    <dbReference type="NCBI Taxonomy" id="1245522"/>
    <lineage>
        <taxon>Bacteria</taxon>
        <taxon>Bacillati</taxon>
        <taxon>Bacillota</taxon>
        <taxon>Bacilli</taxon>
        <taxon>Bacillales</taxon>
        <taxon>Bacillaceae</taxon>
        <taxon>Siminovitchia</taxon>
    </lineage>
</organism>